<reference evidence="10" key="2">
    <citation type="submission" date="2025-08" db="UniProtKB">
        <authorList>
            <consortium name="Ensembl"/>
        </authorList>
    </citation>
    <scope>IDENTIFICATION</scope>
</reference>
<accession>A0A452IPT3</accession>
<keyword evidence="7" id="KW-0472">Membrane</keyword>
<dbReference type="PANTHER" id="PTHR15129">
    <property type="entry name" value="SRC-ASSOCIATED ADAPTOR PROTEIN"/>
    <property type="match status" value="1"/>
</dbReference>
<evidence type="ECO:0000313" key="10">
    <source>
        <dbReference type="Ensembl" id="ENSGAGP00000029996.1"/>
    </source>
</evidence>
<keyword evidence="8" id="KW-0539">Nucleus</keyword>
<evidence type="ECO:0000256" key="7">
    <source>
        <dbReference type="ARBA" id="ARBA00023136"/>
    </source>
</evidence>
<keyword evidence="6" id="KW-0597">Phosphoprotein</keyword>
<keyword evidence="11" id="KW-1185">Reference proteome</keyword>
<evidence type="ECO:0000256" key="8">
    <source>
        <dbReference type="ARBA" id="ARBA00023242"/>
    </source>
</evidence>
<keyword evidence="4" id="KW-1003">Cell membrane</keyword>
<dbReference type="Proteomes" id="UP000291020">
    <property type="component" value="Unassembled WGS sequence"/>
</dbReference>
<evidence type="ECO:0000256" key="5">
    <source>
        <dbReference type="ARBA" id="ARBA00022490"/>
    </source>
</evidence>
<evidence type="ECO:0008006" key="12">
    <source>
        <dbReference type="Google" id="ProtNLM"/>
    </source>
</evidence>
<dbReference type="STRING" id="38772.ENSGAGP00000029996"/>
<evidence type="ECO:0000256" key="6">
    <source>
        <dbReference type="ARBA" id="ARBA00022553"/>
    </source>
</evidence>
<evidence type="ECO:0000256" key="4">
    <source>
        <dbReference type="ARBA" id="ARBA00022475"/>
    </source>
</evidence>
<dbReference type="GO" id="GO:0005634">
    <property type="term" value="C:nucleus"/>
    <property type="evidence" value="ECO:0007669"/>
    <property type="project" value="UniProtKB-SubCell"/>
</dbReference>
<protein>
    <recommendedName>
        <fullName evidence="12">Src kinase associated phosphoprotein 1</fullName>
    </recommendedName>
</protein>
<dbReference type="Ensembl" id="ENSGAGT00000034065.1">
    <property type="protein sequence ID" value="ENSGAGP00000029996.1"/>
    <property type="gene ID" value="ENSGAGG00000021655.1"/>
</dbReference>
<evidence type="ECO:0000256" key="3">
    <source>
        <dbReference type="ARBA" id="ARBA00004496"/>
    </source>
</evidence>
<dbReference type="SUPFAM" id="SSF50729">
    <property type="entry name" value="PH domain-like"/>
    <property type="match status" value="1"/>
</dbReference>
<evidence type="ECO:0000313" key="11">
    <source>
        <dbReference type="Proteomes" id="UP000291020"/>
    </source>
</evidence>
<keyword evidence="5" id="KW-0963">Cytoplasm</keyword>
<reference evidence="10" key="3">
    <citation type="submission" date="2025-09" db="UniProtKB">
        <authorList>
            <consortium name="Ensembl"/>
        </authorList>
    </citation>
    <scope>IDENTIFICATION</scope>
</reference>
<dbReference type="PANTHER" id="PTHR15129:SF1">
    <property type="entry name" value="SRC KINASE-ASSOCIATED PHOSPHOPROTEIN 1"/>
    <property type="match status" value="1"/>
</dbReference>
<evidence type="ECO:0000256" key="9">
    <source>
        <dbReference type="SAM" id="MobiDB-lite"/>
    </source>
</evidence>
<dbReference type="AlphaFoldDB" id="A0A452IPT3"/>
<name>A0A452IPT3_9SAUR</name>
<comment type="subcellular location">
    <subcellularLocation>
        <location evidence="2">Cell membrane</location>
    </subcellularLocation>
    <subcellularLocation>
        <location evidence="3">Cytoplasm</location>
    </subcellularLocation>
    <subcellularLocation>
        <location evidence="1">Nucleus</location>
    </subcellularLocation>
</comment>
<reference evidence="11" key="1">
    <citation type="journal article" date="2017" name="PLoS ONE">
        <title>The Agassiz's desert tortoise genome provides a resource for the conservation of a threatened species.</title>
        <authorList>
            <person name="Tollis M."/>
            <person name="DeNardo D.F."/>
            <person name="Cornelius J.A."/>
            <person name="Dolby G.A."/>
            <person name="Edwards T."/>
            <person name="Henen B.T."/>
            <person name="Karl A.E."/>
            <person name="Murphy R.W."/>
            <person name="Kusumi K."/>
        </authorList>
    </citation>
    <scope>NUCLEOTIDE SEQUENCE [LARGE SCALE GENOMIC DNA]</scope>
</reference>
<feature type="compositionally biased region" description="Polar residues" evidence="9">
    <location>
        <begin position="102"/>
        <end position="112"/>
    </location>
</feature>
<dbReference type="Gene3D" id="6.10.250.220">
    <property type="match status" value="1"/>
</dbReference>
<dbReference type="GO" id="GO:0005737">
    <property type="term" value="C:cytoplasm"/>
    <property type="evidence" value="ECO:0007669"/>
    <property type="project" value="UniProtKB-SubCell"/>
</dbReference>
<feature type="region of interest" description="Disordered" evidence="9">
    <location>
        <begin position="93"/>
        <end position="112"/>
    </location>
</feature>
<proteinExistence type="predicted"/>
<evidence type="ECO:0000256" key="2">
    <source>
        <dbReference type="ARBA" id="ARBA00004236"/>
    </source>
</evidence>
<dbReference type="GO" id="GO:0005886">
    <property type="term" value="C:plasma membrane"/>
    <property type="evidence" value="ECO:0007669"/>
    <property type="project" value="UniProtKB-SubCell"/>
</dbReference>
<dbReference type="InterPro" id="IPR037781">
    <property type="entry name" value="SKAP_fam"/>
</dbReference>
<evidence type="ECO:0000256" key="1">
    <source>
        <dbReference type="ARBA" id="ARBA00004123"/>
    </source>
</evidence>
<organism evidence="10 11">
    <name type="scientific">Gopherus agassizii</name>
    <name type="common">Agassiz's desert tortoise</name>
    <dbReference type="NCBI Taxonomy" id="38772"/>
    <lineage>
        <taxon>Eukaryota</taxon>
        <taxon>Metazoa</taxon>
        <taxon>Chordata</taxon>
        <taxon>Craniata</taxon>
        <taxon>Vertebrata</taxon>
        <taxon>Euteleostomi</taxon>
        <taxon>Archelosauria</taxon>
        <taxon>Testudinata</taxon>
        <taxon>Testudines</taxon>
        <taxon>Cryptodira</taxon>
        <taxon>Durocryptodira</taxon>
        <taxon>Testudinoidea</taxon>
        <taxon>Testudinidae</taxon>
        <taxon>Gopherus</taxon>
    </lineage>
</organism>
<sequence length="112" mass="12684">MQMPPVIPEEIQRLLEDTEGYLMDGLQNENLSARARDQRQAILVGFQQVKARYHLEFLPRGGDQADAYFGQDSFDDNQSWNFVPSTVSDASLASDYQDDGKSSLTSHNPLWC</sequence>